<sequence length="44" mass="5410">MEELRRLKTYGIANLYYEFLDETEITITNVTLENRPDRFWAVWV</sequence>
<evidence type="ECO:0000313" key="2">
    <source>
        <dbReference type="Proteomes" id="UP000008952"/>
    </source>
</evidence>
<dbReference type="Proteomes" id="UP000008952">
    <property type="component" value="Unassembled WGS sequence"/>
</dbReference>
<proteinExistence type="predicted"/>
<protein>
    <submittedName>
        <fullName evidence="1">Uncharacterized protein</fullName>
    </submittedName>
</protein>
<dbReference type="AlphaFoldDB" id="J0QW88"/>
<organism evidence="1 2">
    <name type="scientific">Bartonella tamiae Th239</name>
    <dbReference type="NCBI Taxonomy" id="1094558"/>
    <lineage>
        <taxon>Bacteria</taxon>
        <taxon>Pseudomonadati</taxon>
        <taxon>Pseudomonadota</taxon>
        <taxon>Alphaproteobacteria</taxon>
        <taxon>Hyphomicrobiales</taxon>
        <taxon>Bartonellaceae</taxon>
        <taxon>Bartonella</taxon>
    </lineage>
</organism>
<comment type="caution">
    <text evidence="1">The sequence shown here is derived from an EMBL/GenBank/DDBJ whole genome shotgun (WGS) entry which is preliminary data.</text>
</comment>
<evidence type="ECO:0000313" key="1">
    <source>
        <dbReference type="EMBL" id="EJF90286.1"/>
    </source>
</evidence>
<reference evidence="1 2" key="1">
    <citation type="submission" date="2012-03" db="EMBL/GenBank/DDBJ databases">
        <title>The Genome Sequence of Bartonella tamiae Th239.</title>
        <authorList>
            <consortium name="The Broad Institute Genome Sequencing Platform"/>
            <consortium name="The Broad Institute Genome Sequencing Center for Infectious Disease"/>
            <person name="Feldgarden M."/>
            <person name="Kirby J."/>
            <person name="Kosoy M."/>
            <person name="Birtles R."/>
            <person name="Probert W.S."/>
            <person name="Chiaraviglio L."/>
            <person name="Young S.K."/>
            <person name="Zeng Q."/>
            <person name="Gargeya S."/>
            <person name="Fitzgerald M."/>
            <person name="Haas B."/>
            <person name="Abouelleil A."/>
            <person name="Alvarado L."/>
            <person name="Arachchi H.M."/>
            <person name="Berlin A."/>
            <person name="Chapman S.B."/>
            <person name="Gearin G."/>
            <person name="Goldberg J."/>
            <person name="Griggs A."/>
            <person name="Gujja S."/>
            <person name="Hansen M."/>
            <person name="Heiman D."/>
            <person name="Howarth C."/>
            <person name="Larimer J."/>
            <person name="Lui A."/>
            <person name="MacDonald P.J.P."/>
            <person name="McCowen C."/>
            <person name="Montmayeur A."/>
            <person name="Murphy C."/>
            <person name="Neiman D."/>
            <person name="Pearson M."/>
            <person name="Priest M."/>
            <person name="Roberts A."/>
            <person name="Saif S."/>
            <person name="Shea T."/>
            <person name="Sisk P."/>
            <person name="Stolte C."/>
            <person name="Sykes S."/>
            <person name="Wortman J."/>
            <person name="Nusbaum C."/>
            <person name="Birren B."/>
        </authorList>
    </citation>
    <scope>NUCLEOTIDE SEQUENCE [LARGE SCALE GENOMIC DNA]</scope>
    <source>
        <strain evidence="1 2">Th239</strain>
    </source>
</reference>
<dbReference type="PATRIC" id="fig|1094558.3.peg.749"/>
<dbReference type="EMBL" id="AIMB01000007">
    <property type="protein sequence ID" value="EJF90286.1"/>
    <property type="molecule type" value="Genomic_DNA"/>
</dbReference>
<keyword evidence="2" id="KW-1185">Reference proteome</keyword>
<gene>
    <name evidence="1" type="ORF">ME5_00687</name>
</gene>
<name>J0QW88_9HYPH</name>
<accession>J0QW88</accession>
<dbReference type="HOGENOM" id="CLU_3212912_0_0_5"/>